<protein>
    <submittedName>
        <fullName evidence="1">Extracellular solute-binding protein</fullName>
    </submittedName>
</protein>
<dbReference type="RefSeq" id="WP_279930467.1">
    <property type="nucleotide sequence ID" value="NZ_JARWBG010000029.1"/>
</dbReference>
<organism evidence="1 2">
    <name type="scientific">Streptomyces chengmaiensis</name>
    <dbReference type="NCBI Taxonomy" id="3040919"/>
    <lineage>
        <taxon>Bacteria</taxon>
        <taxon>Bacillati</taxon>
        <taxon>Actinomycetota</taxon>
        <taxon>Actinomycetes</taxon>
        <taxon>Kitasatosporales</taxon>
        <taxon>Streptomycetaceae</taxon>
        <taxon>Streptomyces</taxon>
    </lineage>
</organism>
<evidence type="ECO:0000313" key="1">
    <source>
        <dbReference type="EMBL" id="MDH2391575.1"/>
    </source>
</evidence>
<name>A0ABT6HS90_9ACTN</name>
<dbReference type="Proteomes" id="UP001223144">
    <property type="component" value="Unassembled WGS sequence"/>
</dbReference>
<dbReference type="InterPro" id="IPR006059">
    <property type="entry name" value="SBP"/>
</dbReference>
<dbReference type="PANTHER" id="PTHR43649:SF30">
    <property type="entry name" value="ABC TRANSPORTER SUBSTRATE-BINDING PROTEIN"/>
    <property type="match status" value="1"/>
</dbReference>
<sequence length="323" mass="35403">MVVADYELSGRSDSTERYRADLTSAFKAPHPDIDVTVDVVSWNDVDRKVAEMSRDGNPPDIAQLGSYVHFADCGELYAADDLLSIPVQAGFVQTLARVCEYQRTQYGLPFVASTRLLFHNKKLLAEAGVKRPTTTWAQLKDAAEQVKNRTDARYPVALPLGPEEAQVEAMAWMLGTDGGYTASNGSYRIDSEQNVAMLTWLKENLVQPGLTGPVPPGRLDRKDAYSTFVKGDVAMVNGRPSLLGAARQASVDVGLVPVPGREDSAVSAPCMVDWVSAFKHNGNRGEIGRFLDFVYADENVRTFAARNNEHFRSTLGRVKIAFA</sequence>
<dbReference type="Pfam" id="PF01547">
    <property type="entry name" value="SBP_bac_1"/>
    <property type="match status" value="1"/>
</dbReference>
<dbReference type="InterPro" id="IPR050490">
    <property type="entry name" value="Bact_solute-bd_prot1"/>
</dbReference>
<dbReference type="Gene3D" id="3.40.190.10">
    <property type="entry name" value="Periplasmic binding protein-like II"/>
    <property type="match status" value="2"/>
</dbReference>
<gene>
    <name evidence="1" type="ORF">QCN29_22900</name>
</gene>
<accession>A0ABT6HS90</accession>
<dbReference type="SUPFAM" id="SSF53850">
    <property type="entry name" value="Periplasmic binding protein-like II"/>
    <property type="match status" value="1"/>
</dbReference>
<keyword evidence="2" id="KW-1185">Reference proteome</keyword>
<comment type="caution">
    <text evidence="1">The sequence shown here is derived from an EMBL/GenBank/DDBJ whole genome shotgun (WGS) entry which is preliminary data.</text>
</comment>
<reference evidence="1 2" key="1">
    <citation type="submission" date="2023-04" db="EMBL/GenBank/DDBJ databases">
        <title>Streptomyces chengmaiensis sp. nov. isolated from the stem of mangrove plant in Hainan.</title>
        <authorList>
            <person name="Huang X."/>
            <person name="Zhou S."/>
            <person name="Chu X."/>
            <person name="Xie Y."/>
            <person name="Lin Y."/>
        </authorList>
    </citation>
    <scope>NUCLEOTIDE SEQUENCE [LARGE SCALE GENOMIC DNA]</scope>
    <source>
        <strain evidence="1 2">HNM0663</strain>
    </source>
</reference>
<evidence type="ECO:0000313" key="2">
    <source>
        <dbReference type="Proteomes" id="UP001223144"/>
    </source>
</evidence>
<dbReference type="PANTHER" id="PTHR43649">
    <property type="entry name" value="ARABINOSE-BINDING PROTEIN-RELATED"/>
    <property type="match status" value="1"/>
</dbReference>
<proteinExistence type="predicted"/>
<dbReference type="EMBL" id="JARWBG010000029">
    <property type="protein sequence ID" value="MDH2391575.1"/>
    <property type="molecule type" value="Genomic_DNA"/>
</dbReference>